<dbReference type="RefSeq" id="WP_311664395.1">
    <property type="nucleotide sequence ID" value="NZ_JAVREO010000002.1"/>
</dbReference>
<dbReference type="PRINTS" id="PR00778">
    <property type="entry name" value="HTHARSR"/>
</dbReference>
<dbReference type="Gene3D" id="1.10.10.10">
    <property type="entry name" value="Winged helix-like DNA-binding domain superfamily/Winged helix DNA-binding domain"/>
    <property type="match status" value="1"/>
</dbReference>
<dbReference type="InterPro" id="IPR036390">
    <property type="entry name" value="WH_DNA-bd_sf"/>
</dbReference>
<comment type="caution">
    <text evidence="5">The sequence shown here is derived from an EMBL/GenBank/DDBJ whole genome shotgun (WGS) entry which is preliminary data.</text>
</comment>
<dbReference type="SMART" id="SM00418">
    <property type="entry name" value="HTH_ARSR"/>
    <property type="match status" value="1"/>
</dbReference>
<evidence type="ECO:0000256" key="2">
    <source>
        <dbReference type="ARBA" id="ARBA00023125"/>
    </source>
</evidence>
<proteinExistence type="predicted"/>
<evidence type="ECO:0000256" key="3">
    <source>
        <dbReference type="ARBA" id="ARBA00023163"/>
    </source>
</evidence>
<dbReference type="PANTHER" id="PTHR33154:SF33">
    <property type="entry name" value="TRANSCRIPTIONAL REPRESSOR SDPR"/>
    <property type="match status" value="1"/>
</dbReference>
<dbReference type="InterPro" id="IPR036388">
    <property type="entry name" value="WH-like_DNA-bd_sf"/>
</dbReference>
<dbReference type="PANTHER" id="PTHR33154">
    <property type="entry name" value="TRANSCRIPTIONAL REGULATOR, ARSR FAMILY"/>
    <property type="match status" value="1"/>
</dbReference>
<keyword evidence="3" id="KW-0804">Transcription</keyword>
<dbReference type="PROSITE" id="PS50987">
    <property type="entry name" value="HTH_ARSR_2"/>
    <property type="match status" value="1"/>
</dbReference>
<keyword evidence="6" id="KW-1185">Reference proteome</keyword>
<dbReference type="Pfam" id="PF12840">
    <property type="entry name" value="HTH_20"/>
    <property type="match status" value="1"/>
</dbReference>
<sequence>MSALDVLADPTRRRIVELLADGGELNATAIAGRFASSRPAISQHLGVLVGGGVLTVRRAGTQRIYRLEPASLAEAGDWLSTQAQRWTRVLDALETALDEDTP</sequence>
<evidence type="ECO:0000313" key="5">
    <source>
        <dbReference type="EMBL" id="MDT0265240.1"/>
    </source>
</evidence>
<dbReference type="SUPFAM" id="SSF46785">
    <property type="entry name" value="Winged helix' DNA-binding domain"/>
    <property type="match status" value="1"/>
</dbReference>
<reference evidence="6" key="1">
    <citation type="submission" date="2023-07" db="EMBL/GenBank/DDBJ databases">
        <title>30 novel species of actinomycetes from the DSMZ collection.</title>
        <authorList>
            <person name="Nouioui I."/>
        </authorList>
    </citation>
    <scope>NUCLEOTIDE SEQUENCE [LARGE SCALE GENOMIC DNA]</scope>
    <source>
        <strain evidence="6">DSM 44915</strain>
    </source>
</reference>
<feature type="domain" description="HTH arsR-type" evidence="4">
    <location>
        <begin position="1"/>
        <end position="87"/>
    </location>
</feature>
<dbReference type="InterPro" id="IPR051081">
    <property type="entry name" value="HTH_MetalResp_TranReg"/>
</dbReference>
<accession>A0ABU2JJS8</accession>
<dbReference type="EMBL" id="JAVREO010000002">
    <property type="protein sequence ID" value="MDT0265240.1"/>
    <property type="molecule type" value="Genomic_DNA"/>
</dbReference>
<evidence type="ECO:0000256" key="1">
    <source>
        <dbReference type="ARBA" id="ARBA00023015"/>
    </source>
</evidence>
<protein>
    <submittedName>
        <fullName evidence="5">Metalloregulator ArsR/SmtB family transcription factor</fullName>
    </submittedName>
</protein>
<keyword evidence="2" id="KW-0238">DNA-binding</keyword>
<evidence type="ECO:0000259" key="4">
    <source>
        <dbReference type="PROSITE" id="PS50987"/>
    </source>
</evidence>
<dbReference type="NCBIfam" id="NF033788">
    <property type="entry name" value="HTH_metalloreg"/>
    <property type="match status" value="1"/>
</dbReference>
<name>A0ABU2JJS8_9ACTN</name>
<keyword evidence="1" id="KW-0805">Transcription regulation</keyword>
<dbReference type="InterPro" id="IPR001845">
    <property type="entry name" value="HTH_ArsR_DNA-bd_dom"/>
</dbReference>
<evidence type="ECO:0000313" key="6">
    <source>
        <dbReference type="Proteomes" id="UP001183410"/>
    </source>
</evidence>
<gene>
    <name evidence="5" type="ORF">RM844_02930</name>
</gene>
<dbReference type="Proteomes" id="UP001183410">
    <property type="component" value="Unassembled WGS sequence"/>
</dbReference>
<organism evidence="5 6">
    <name type="scientific">Streptomyces chisholmiae</name>
    <dbReference type="NCBI Taxonomy" id="3075540"/>
    <lineage>
        <taxon>Bacteria</taxon>
        <taxon>Bacillati</taxon>
        <taxon>Actinomycetota</taxon>
        <taxon>Actinomycetes</taxon>
        <taxon>Kitasatosporales</taxon>
        <taxon>Streptomycetaceae</taxon>
        <taxon>Streptomyces</taxon>
    </lineage>
</organism>
<dbReference type="InterPro" id="IPR011991">
    <property type="entry name" value="ArsR-like_HTH"/>
</dbReference>
<dbReference type="CDD" id="cd00090">
    <property type="entry name" value="HTH_ARSR"/>
    <property type="match status" value="1"/>
</dbReference>